<gene>
    <name evidence="1" type="primary">ORF149755</name>
</gene>
<name>A0A0B7B075_9EUPU</name>
<dbReference type="EMBL" id="HACG01038841">
    <property type="protein sequence ID" value="CEK85706.1"/>
    <property type="molecule type" value="Transcribed_RNA"/>
</dbReference>
<accession>A0A0B7B075</accession>
<organism evidence="1">
    <name type="scientific">Arion vulgaris</name>
    <dbReference type="NCBI Taxonomy" id="1028688"/>
    <lineage>
        <taxon>Eukaryota</taxon>
        <taxon>Metazoa</taxon>
        <taxon>Spiralia</taxon>
        <taxon>Lophotrochozoa</taxon>
        <taxon>Mollusca</taxon>
        <taxon>Gastropoda</taxon>
        <taxon>Heterobranchia</taxon>
        <taxon>Euthyneura</taxon>
        <taxon>Panpulmonata</taxon>
        <taxon>Eupulmonata</taxon>
        <taxon>Stylommatophora</taxon>
        <taxon>Helicina</taxon>
        <taxon>Arionoidea</taxon>
        <taxon>Arionidae</taxon>
        <taxon>Arion</taxon>
    </lineage>
</organism>
<protein>
    <submittedName>
        <fullName evidence="1">Uncharacterized protein</fullName>
    </submittedName>
</protein>
<sequence>MFSLSIAVHFIYYHGLPYIIINSTLYATESSDSEVFNDIVGRLSHRQITQYKLSGQPNLSWVPVKYWEVKVDIVTLTTITKHVP</sequence>
<dbReference type="AlphaFoldDB" id="A0A0B7B075"/>
<evidence type="ECO:0000313" key="1">
    <source>
        <dbReference type="EMBL" id="CEK85706.1"/>
    </source>
</evidence>
<proteinExistence type="predicted"/>
<reference evidence="1" key="1">
    <citation type="submission" date="2014-12" db="EMBL/GenBank/DDBJ databases">
        <title>Insight into the proteome of Arion vulgaris.</title>
        <authorList>
            <person name="Aradska J."/>
            <person name="Bulat T."/>
            <person name="Smidak R."/>
            <person name="Sarate P."/>
            <person name="Gangsoo J."/>
            <person name="Sialana F."/>
            <person name="Bilban M."/>
            <person name="Lubec G."/>
        </authorList>
    </citation>
    <scope>NUCLEOTIDE SEQUENCE</scope>
    <source>
        <tissue evidence="1">Skin</tissue>
    </source>
</reference>